<evidence type="ECO:0000259" key="2">
    <source>
        <dbReference type="SMART" id="SM00858"/>
    </source>
</evidence>
<gene>
    <name evidence="3" type="ORF">Pth03_12440</name>
</gene>
<protein>
    <recommendedName>
        <fullName evidence="2">SAF domain-containing protein</fullName>
    </recommendedName>
</protein>
<dbReference type="Proteomes" id="UP000605992">
    <property type="component" value="Unassembled WGS sequence"/>
</dbReference>
<comment type="caution">
    <text evidence="3">The sequence shown here is derived from an EMBL/GenBank/DDBJ whole genome shotgun (WGS) entry which is preliminary data.</text>
</comment>
<name>A0A8J3UY93_9ACTN</name>
<reference evidence="3" key="1">
    <citation type="submission" date="2021-01" db="EMBL/GenBank/DDBJ databases">
        <title>Whole genome shotgun sequence of Planotetraspora thailandica NBRC 104271.</title>
        <authorList>
            <person name="Komaki H."/>
            <person name="Tamura T."/>
        </authorList>
    </citation>
    <scope>NUCLEOTIDE SEQUENCE</scope>
    <source>
        <strain evidence="3">NBRC 104271</strain>
    </source>
</reference>
<feature type="domain" description="SAF" evidence="2">
    <location>
        <begin position="39"/>
        <end position="100"/>
    </location>
</feature>
<feature type="signal peptide" evidence="1">
    <location>
        <begin position="1"/>
        <end position="31"/>
    </location>
</feature>
<dbReference type="InterPro" id="IPR013974">
    <property type="entry name" value="SAF"/>
</dbReference>
<dbReference type="CDD" id="cd11614">
    <property type="entry name" value="SAF_CpaB_FlgA_like"/>
    <property type="match status" value="1"/>
</dbReference>
<dbReference type="SMART" id="SM00858">
    <property type="entry name" value="SAF"/>
    <property type="match status" value="1"/>
</dbReference>
<feature type="chain" id="PRO_5035146224" description="SAF domain-containing protein" evidence="1">
    <location>
        <begin position="32"/>
        <end position="216"/>
    </location>
</feature>
<accession>A0A8J3UY93</accession>
<keyword evidence="4" id="KW-1185">Reference proteome</keyword>
<dbReference type="PROSITE" id="PS51257">
    <property type="entry name" value="PROKAR_LIPOPROTEIN"/>
    <property type="match status" value="1"/>
</dbReference>
<evidence type="ECO:0000313" key="3">
    <source>
        <dbReference type="EMBL" id="GII52855.1"/>
    </source>
</evidence>
<evidence type="ECO:0000256" key="1">
    <source>
        <dbReference type="SAM" id="SignalP"/>
    </source>
</evidence>
<dbReference type="AlphaFoldDB" id="A0A8J3UY93"/>
<organism evidence="3 4">
    <name type="scientific">Planotetraspora thailandica</name>
    <dbReference type="NCBI Taxonomy" id="487172"/>
    <lineage>
        <taxon>Bacteria</taxon>
        <taxon>Bacillati</taxon>
        <taxon>Actinomycetota</taxon>
        <taxon>Actinomycetes</taxon>
        <taxon>Streptosporangiales</taxon>
        <taxon>Streptosporangiaceae</taxon>
        <taxon>Planotetraspora</taxon>
    </lineage>
</organism>
<evidence type="ECO:0000313" key="4">
    <source>
        <dbReference type="Proteomes" id="UP000605992"/>
    </source>
</evidence>
<keyword evidence="1" id="KW-0732">Signal</keyword>
<proteinExistence type="predicted"/>
<dbReference type="Pfam" id="PF08666">
    <property type="entry name" value="SAF"/>
    <property type="match status" value="1"/>
</dbReference>
<dbReference type="EMBL" id="BOOR01000007">
    <property type="protein sequence ID" value="GII52855.1"/>
    <property type="molecule type" value="Genomic_DNA"/>
</dbReference>
<sequence length="216" mass="21596">MRAMKVRRLLARHRRVIAALLAGVAVACALAAVRQPQGVAVLVAARDLVGGRLSAADVTTVRLPPGAVPDGALPTNTAVAGRVLAGPMRRGEPLTDARLLGQGPLTTGEPGKVAVPVRIADADAARLLSSGDVIDVLAAFEGPVVEGSVDDAAGVPAGSGAVRAVTVAHGVRVMSSPPTEAADDGALLVLATSSAEAAQLAQAQAHARLSVAIHPR</sequence>